<accession>A0ABP7R2Z2</accession>
<reference evidence="2" key="1">
    <citation type="journal article" date="2019" name="Int. J. Syst. Evol. Microbiol.">
        <title>The Global Catalogue of Microorganisms (GCM) 10K type strain sequencing project: providing services to taxonomists for standard genome sequencing and annotation.</title>
        <authorList>
            <consortium name="The Broad Institute Genomics Platform"/>
            <consortium name="The Broad Institute Genome Sequencing Center for Infectious Disease"/>
            <person name="Wu L."/>
            <person name="Ma J."/>
        </authorList>
    </citation>
    <scope>NUCLEOTIDE SEQUENCE [LARGE SCALE GENOMIC DNA]</scope>
    <source>
        <strain evidence="2">JCM 17217</strain>
    </source>
</reference>
<proteinExistence type="predicted"/>
<keyword evidence="2" id="KW-1185">Reference proteome</keyword>
<sequence>MTMAIPFPFTSVKVNWAAHPEVTRAHKQLLAARAGSLALQRGTPTLCSTADVCAFTKAAGPDQALVLVNVRSTPSTCLLPAALANSPWTNMLQAGTLTLGT</sequence>
<name>A0ABP7R2Z2_9BACT</name>
<dbReference type="EMBL" id="BAABDI010000045">
    <property type="protein sequence ID" value="GAA3991708.1"/>
    <property type="molecule type" value="Genomic_DNA"/>
</dbReference>
<gene>
    <name evidence="1" type="ORF">GCM10022407_40140</name>
</gene>
<evidence type="ECO:0000313" key="1">
    <source>
        <dbReference type="EMBL" id="GAA3991708.1"/>
    </source>
</evidence>
<organism evidence="1 2">
    <name type="scientific">Hymenobacter antarcticus</name>
    <dbReference type="NCBI Taxonomy" id="486270"/>
    <lineage>
        <taxon>Bacteria</taxon>
        <taxon>Pseudomonadati</taxon>
        <taxon>Bacteroidota</taxon>
        <taxon>Cytophagia</taxon>
        <taxon>Cytophagales</taxon>
        <taxon>Hymenobacteraceae</taxon>
        <taxon>Hymenobacter</taxon>
    </lineage>
</organism>
<dbReference type="Proteomes" id="UP001501556">
    <property type="component" value="Unassembled WGS sequence"/>
</dbReference>
<protein>
    <submittedName>
        <fullName evidence="1">Uncharacterized protein</fullName>
    </submittedName>
</protein>
<comment type="caution">
    <text evidence="1">The sequence shown here is derived from an EMBL/GenBank/DDBJ whole genome shotgun (WGS) entry which is preliminary data.</text>
</comment>
<evidence type="ECO:0000313" key="2">
    <source>
        <dbReference type="Proteomes" id="UP001501556"/>
    </source>
</evidence>